<dbReference type="PATRIC" id="fig|1123384.7.peg.632"/>
<accession>A0A0X1KQ14</accession>
<protein>
    <submittedName>
        <fullName evidence="11">Branched-chain amino acid ABC transporter permease</fullName>
    </submittedName>
</protein>
<dbReference type="STRING" id="1123384.AJ81_03245"/>
<feature type="transmembrane region" description="Helical" evidence="10">
    <location>
        <begin position="138"/>
        <end position="163"/>
    </location>
</feature>
<proteinExistence type="inferred from homology"/>
<dbReference type="GO" id="GO:0015188">
    <property type="term" value="F:L-isoleucine transmembrane transporter activity"/>
    <property type="evidence" value="ECO:0007669"/>
    <property type="project" value="TreeGrafter"/>
</dbReference>
<dbReference type="GO" id="GO:0015190">
    <property type="term" value="F:L-leucine transmembrane transporter activity"/>
    <property type="evidence" value="ECO:0007669"/>
    <property type="project" value="TreeGrafter"/>
</dbReference>
<dbReference type="GO" id="GO:0042941">
    <property type="term" value="P:D-alanine transmembrane transport"/>
    <property type="evidence" value="ECO:0007669"/>
    <property type="project" value="TreeGrafter"/>
</dbReference>
<dbReference type="GO" id="GO:0015808">
    <property type="term" value="P:L-alanine transport"/>
    <property type="evidence" value="ECO:0007669"/>
    <property type="project" value="TreeGrafter"/>
</dbReference>
<feature type="transmembrane region" description="Helical" evidence="10">
    <location>
        <begin position="271"/>
        <end position="290"/>
    </location>
</feature>
<dbReference type="PaxDb" id="1123384-AJ81_03245"/>
<evidence type="ECO:0000313" key="11">
    <source>
        <dbReference type="EMBL" id="AJC73386.1"/>
    </source>
</evidence>
<evidence type="ECO:0000256" key="3">
    <source>
        <dbReference type="ARBA" id="ARBA00022475"/>
    </source>
</evidence>
<evidence type="ECO:0000313" key="12">
    <source>
        <dbReference type="Proteomes" id="UP000077469"/>
    </source>
</evidence>
<dbReference type="EMBL" id="CP007141">
    <property type="protein sequence ID" value="AJC73386.1"/>
    <property type="molecule type" value="Genomic_DNA"/>
</dbReference>
<feature type="transmembrane region" description="Helical" evidence="10">
    <location>
        <begin position="98"/>
        <end position="118"/>
    </location>
</feature>
<dbReference type="Proteomes" id="UP000077469">
    <property type="component" value="Chromosome"/>
</dbReference>
<dbReference type="GO" id="GO:0015192">
    <property type="term" value="F:L-phenylalanine transmembrane transporter activity"/>
    <property type="evidence" value="ECO:0007669"/>
    <property type="project" value="TreeGrafter"/>
</dbReference>
<feature type="transmembrane region" description="Helical" evidence="10">
    <location>
        <begin position="232"/>
        <end position="259"/>
    </location>
</feature>
<evidence type="ECO:0000256" key="5">
    <source>
        <dbReference type="ARBA" id="ARBA00022692"/>
    </source>
</evidence>
<feature type="transmembrane region" description="Helical" evidence="10">
    <location>
        <begin position="192"/>
        <end position="212"/>
    </location>
</feature>
<feature type="transmembrane region" description="Helical" evidence="10">
    <location>
        <begin position="67"/>
        <end position="86"/>
    </location>
</feature>
<feature type="transmembrane region" description="Helical" evidence="10">
    <location>
        <begin position="44"/>
        <end position="61"/>
    </location>
</feature>
<evidence type="ECO:0000256" key="6">
    <source>
        <dbReference type="ARBA" id="ARBA00022970"/>
    </source>
</evidence>
<keyword evidence="6" id="KW-0029">Amino-acid transport</keyword>
<evidence type="ECO:0000256" key="1">
    <source>
        <dbReference type="ARBA" id="ARBA00004651"/>
    </source>
</evidence>
<dbReference type="CDD" id="cd06582">
    <property type="entry name" value="TM_PBP1_LivH_like"/>
    <property type="match status" value="1"/>
</dbReference>
<dbReference type="KEGG" id="phy:AJ81_03245"/>
<organism evidence="11 12">
    <name type="scientific">Pseudothermotoga hypogea DSM 11164 = NBRC 106472</name>
    <dbReference type="NCBI Taxonomy" id="1123384"/>
    <lineage>
        <taxon>Bacteria</taxon>
        <taxon>Thermotogati</taxon>
        <taxon>Thermotogota</taxon>
        <taxon>Thermotogae</taxon>
        <taxon>Thermotogales</taxon>
        <taxon>Thermotogaceae</taxon>
        <taxon>Pseudothermotoga</taxon>
    </lineage>
</organism>
<dbReference type="PANTHER" id="PTHR11795:SF371">
    <property type="entry name" value="HIGH-AFFINITY BRANCHED-CHAIN AMINO ACID TRANSPORT SYSTEM PERMEASE PROTEIN LIVH"/>
    <property type="match status" value="1"/>
</dbReference>
<dbReference type="InterPro" id="IPR001851">
    <property type="entry name" value="ABC_transp_permease"/>
</dbReference>
<dbReference type="GO" id="GO:1903806">
    <property type="term" value="P:L-isoleucine import across plasma membrane"/>
    <property type="evidence" value="ECO:0007669"/>
    <property type="project" value="TreeGrafter"/>
</dbReference>
<dbReference type="InterPro" id="IPR052157">
    <property type="entry name" value="BCAA_transport_permease"/>
</dbReference>
<dbReference type="PANTHER" id="PTHR11795">
    <property type="entry name" value="BRANCHED-CHAIN AMINO ACID TRANSPORT SYSTEM PERMEASE PROTEIN LIVH"/>
    <property type="match status" value="1"/>
</dbReference>
<gene>
    <name evidence="11" type="ORF">AJ81_03245</name>
</gene>
<keyword evidence="3" id="KW-1003">Cell membrane</keyword>
<comment type="subcellular location">
    <subcellularLocation>
        <location evidence="1">Cell membrane</location>
        <topology evidence="1">Multi-pass membrane protein</topology>
    </subcellularLocation>
</comment>
<evidence type="ECO:0000256" key="9">
    <source>
        <dbReference type="ARBA" id="ARBA00037998"/>
    </source>
</evidence>
<sequence length="292" mass="32243">MNLTLFLQHLANGVALGFVFGLVAIGYTLVYGVVKLVNFAHGDIFMMAAFFVYYGIVLFSFPWWLSFLFAIFLTALLGISIEKVAYKPLRNAPRISSLCSAIGMSFLLENFAIVVFGGRQKPFYQPPVLNRTLNVWGVRIQLVTIITIVVSIGALFFLSYLVYKTKMGLAMRALAYDFDTARLMGINVDRTITFTFAVGSSLAAISAIFWALRYPQIWPFMGVFPGWRAFTAAIIGGIGSIKGAMVGGFLIGMISILLVAFLPDLAGYRDAFIFIMLVFVLLFKPTGLFGET</sequence>
<dbReference type="Pfam" id="PF02653">
    <property type="entry name" value="BPD_transp_2"/>
    <property type="match status" value="1"/>
</dbReference>
<keyword evidence="7 10" id="KW-1133">Transmembrane helix</keyword>
<feature type="transmembrane region" description="Helical" evidence="10">
    <location>
        <begin position="6"/>
        <end position="32"/>
    </location>
</feature>
<evidence type="ECO:0000256" key="4">
    <source>
        <dbReference type="ARBA" id="ARBA00022519"/>
    </source>
</evidence>
<keyword evidence="12" id="KW-1185">Reference proteome</keyword>
<evidence type="ECO:0000256" key="7">
    <source>
        <dbReference type="ARBA" id="ARBA00022989"/>
    </source>
</evidence>
<name>A0A0X1KQ14_9THEM</name>
<dbReference type="GO" id="GO:0005886">
    <property type="term" value="C:plasma membrane"/>
    <property type="evidence" value="ECO:0007669"/>
    <property type="project" value="UniProtKB-SubCell"/>
</dbReference>
<dbReference type="AlphaFoldDB" id="A0A0X1KQ14"/>
<comment type="similarity">
    <text evidence="9">Belongs to the binding-protein-dependent transport system permease family. LivHM subfamily.</text>
</comment>
<dbReference type="RefSeq" id="WP_031504024.1">
    <property type="nucleotide sequence ID" value="NC_022795.1"/>
</dbReference>
<dbReference type="GO" id="GO:0005304">
    <property type="term" value="F:L-valine transmembrane transporter activity"/>
    <property type="evidence" value="ECO:0007669"/>
    <property type="project" value="TreeGrafter"/>
</dbReference>
<evidence type="ECO:0000256" key="8">
    <source>
        <dbReference type="ARBA" id="ARBA00023136"/>
    </source>
</evidence>
<reference evidence="11 12" key="1">
    <citation type="submission" date="2014-01" db="EMBL/GenBank/DDBJ databases">
        <title>Genome sequencing of Thermotog hypogea.</title>
        <authorList>
            <person name="Zhang X."/>
            <person name="Alvare G."/>
            <person name="Fristensky B."/>
            <person name="Chen L."/>
            <person name="Suen T."/>
            <person name="Chen Q."/>
            <person name="Ma K."/>
        </authorList>
    </citation>
    <scope>NUCLEOTIDE SEQUENCE [LARGE SCALE GENOMIC DNA]</scope>
    <source>
        <strain evidence="11 12">DSM 11164</strain>
    </source>
</reference>
<keyword evidence="8 10" id="KW-0472">Membrane</keyword>
<evidence type="ECO:0000256" key="2">
    <source>
        <dbReference type="ARBA" id="ARBA00022448"/>
    </source>
</evidence>
<dbReference type="OrthoDB" id="9807115at2"/>
<evidence type="ECO:0000256" key="10">
    <source>
        <dbReference type="SAM" id="Phobius"/>
    </source>
</evidence>
<keyword evidence="5 10" id="KW-0812">Transmembrane</keyword>
<keyword evidence="4" id="KW-0997">Cell inner membrane</keyword>
<keyword evidence="2" id="KW-0813">Transport</keyword>